<proteinExistence type="predicted"/>
<dbReference type="SUPFAM" id="SSF52540">
    <property type="entry name" value="P-loop containing nucleoside triphosphate hydrolases"/>
    <property type="match status" value="1"/>
</dbReference>
<accession>A0ABX2T8H8</accession>
<dbReference type="PANTHER" id="PTHR13696:SF96">
    <property type="entry name" value="COBQ_COBB_MIND_PARA NUCLEOTIDE BINDING DOMAIN-CONTAINING PROTEIN"/>
    <property type="match status" value="1"/>
</dbReference>
<name>A0ABX2T8H8_9PROT</name>
<dbReference type="InterPro" id="IPR050678">
    <property type="entry name" value="DNA_Partitioning_ATPase"/>
</dbReference>
<dbReference type="EMBL" id="JABFDB010000008">
    <property type="protein sequence ID" value="NYZ20627.1"/>
    <property type="molecule type" value="Genomic_DNA"/>
</dbReference>
<evidence type="ECO:0000313" key="2">
    <source>
        <dbReference type="EMBL" id="NYZ20627.1"/>
    </source>
</evidence>
<dbReference type="NCBIfam" id="NF041546">
    <property type="entry name" value="ParA_partition"/>
    <property type="match status" value="1"/>
</dbReference>
<dbReference type="RefSeq" id="WP_180282392.1">
    <property type="nucleotide sequence ID" value="NZ_JABFDB010000008.1"/>
</dbReference>
<feature type="domain" description="CobQ/CobB/MinD/ParA nucleotide binding" evidence="1">
    <location>
        <begin position="7"/>
        <end position="159"/>
    </location>
</feature>
<comment type="caution">
    <text evidence="2">The sequence shown here is derived from an EMBL/GenBank/DDBJ whole genome shotgun (WGS) entry which is preliminary data.</text>
</comment>
<keyword evidence="3" id="KW-1185">Reference proteome</keyword>
<gene>
    <name evidence="2" type="ORF">HND93_12975</name>
</gene>
<evidence type="ECO:0000313" key="3">
    <source>
        <dbReference type="Proteomes" id="UP000584642"/>
    </source>
</evidence>
<dbReference type="Gene3D" id="3.40.50.300">
    <property type="entry name" value="P-loop containing nucleotide triphosphate hydrolases"/>
    <property type="match status" value="1"/>
</dbReference>
<evidence type="ECO:0000259" key="1">
    <source>
        <dbReference type="Pfam" id="PF01656"/>
    </source>
</evidence>
<dbReference type="InterPro" id="IPR048089">
    <property type="entry name" value="McdA"/>
</dbReference>
<dbReference type="Pfam" id="PF01656">
    <property type="entry name" value="CbiA"/>
    <property type="match status" value="1"/>
</dbReference>
<protein>
    <submittedName>
        <fullName evidence="2">ParA family protein</fullName>
    </submittedName>
</protein>
<dbReference type="InterPro" id="IPR027417">
    <property type="entry name" value="P-loop_NTPase"/>
</dbReference>
<dbReference type="PIRSF" id="PIRSF009320">
    <property type="entry name" value="Nuc_binding_HP_1000"/>
    <property type="match status" value="1"/>
</dbReference>
<dbReference type="CDD" id="cd02042">
    <property type="entry name" value="ParAB_family"/>
    <property type="match status" value="1"/>
</dbReference>
<dbReference type="InterPro" id="IPR002586">
    <property type="entry name" value="CobQ/CobB/MinD/ParA_Nub-bd_dom"/>
</dbReference>
<sequence>MPGRVFTVAQQKGGAGKTTLAAHLAIAWTQLGFTVATVDIDPQGSLSRWYDVRAEATGGNPGFAHARITGWRTQAEVEKLTRDHDVVVIDSPPHAQTEARIAVRVASLVIAPVQPSPMDLWAIHPTLDLAKQEKRRLLMVLNRVPPRTRLAEGLIAEIQALIDPPAVELADTQVGNRTAYAGTLLTGLSVTEAARKTQAAAEMQALAAEILERAG</sequence>
<dbReference type="PANTHER" id="PTHR13696">
    <property type="entry name" value="P-LOOP CONTAINING NUCLEOSIDE TRIPHOSPHATE HYDROLASE"/>
    <property type="match status" value="1"/>
</dbReference>
<organism evidence="2 3">
    <name type="scientific">Azospirillum oleiclasticum</name>
    <dbReference type="NCBI Taxonomy" id="2735135"/>
    <lineage>
        <taxon>Bacteria</taxon>
        <taxon>Pseudomonadati</taxon>
        <taxon>Pseudomonadota</taxon>
        <taxon>Alphaproteobacteria</taxon>
        <taxon>Rhodospirillales</taxon>
        <taxon>Azospirillaceae</taxon>
        <taxon>Azospirillum</taxon>
    </lineage>
</organism>
<reference evidence="2 3" key="1">
    <citation type="submission" date="2020-05" db="EMBL/GenBank/DDBJ databases">
        <title>Azospirillum oleiclasticum sp. nov, a nitrogen-fixing and heavy crude oil-emulsifying bacterium isolated from the crude oil of Yumen Oilfield.</title>
        <authorList>
            <person name="Wu D."/>
            <person name="Cai M."/>
            <person name="Zhang X."/>
        </authorList>
    </citation>
    <scope>NUCLEOTIDE SEQUENCE [LARGE SCALE GENOMIC DNA]</scope>
    <source>
        <strain evidence="2 3">ROY-1-1-2</strain>
    </source>
</reference>
<dbReference type="Proteomes" id="UP000584642">
    <property type="component" value="Unassembled WGS sequence"/>
</dbReference>